<evidence type="ECO:0000313" key="2">
    <source>
        <dbReference type="EMBL" id="KPX69141.1"/>
    </source>
</evidence>
<sequence>MPVDIQKVGTSVIPGGLDAQEVVRRSEAACAALSDDEDGLKRDILGHAGNRWSLGVVHALGVSSPLRHAQLRRKLHGVTQRMLTHRVEYSLTGLGMGLLVQMIPLWTWVIENSEAFSAARNRYPDR</sequence>
<dbReference type="InterPro" id="IPR036388">
    <property type="entry name" value="WH-like_DNA-bd_sf"/>
</dbReference>
<keyword evidence="1" id="KW-0812">Transmembrane</keyword>
<dbReference type="Proteomes" id="UP000270873">
    <property type="component" value="Unassembled WGS sequence"/>
</dbReference>
<evidence type="ECO:0000313" key="5">
    <source>
        <dbReference type="Proteomes" id="UP000270873"/>
    </source>
</evidence>
<keyword evidence="1" id="KW-0472">Membrane</keyword>
<accession>A0A0P9T6E6</accession>
<reference evidence="3 5" key="2">
    <citation type="submission" date="2018-08" db="EMBL/GenBank/DDBJ databases">
        <title>Recombination of ecologically and evolutionarily significant loci maintains genetic cohesion in the Pseudomonas syringae species complex.</title>
        <authorList>
            <person name="Dillon M."/>
            <person name="Thakur S."/>
            <person name="Almeida R.N.D."/>
            <person name="Weir B.S."/>
            <person name="Guttman D.S."/>
        </authorList>
    </citation>
    <scope>NUCLEOTIDE SEQUENCE [LARGE SCALE GENOMIC DNA]</scope>
    <source>
        <strain evidence="3 5">ICMP 7847</strain>
    </source>
</reference>
<protein>
    <submittedName>
        <fullName evidence="2">Transcriptional regulatory protein</fullName>
    </submittedName>
</protein>
<dbReference type="AlphaFoldDB" id="A0A0P9T6E6"/>
<name>A0A0P9T6E6_PSEA0</name>
<dbReference type="InterPro" id="IPR036390">
    <property type="entry name" value="WH_DNA-bd_sf"/>
</dbReference>
<evidence type="ECO:0000256" key="1">
    <source>
        <dbReference type="SAM" id="Phobius"/>
    </source>
</evidence>
<evidence type="ECO:0000313" key="3">
    <source>
        <dbReference type="EMBL" id="RMS55441.1"/>
    </source>
</evidence>
<dbReference type="RefSeq" id="WP_057412226.1">
    <property type="nucleotide sequence ID" value="NZ_LJQO01000324.1"/>
</dbReference>
<gene>
    <name evidence="2" type="ORF">ALO53_04255</name>
    <name evidence="3" type="ORF">ALP66_01430</name>
</gene>
<dbReference type="Gene3D" id="1.10.10.10">
    <property type="entry name" value="Winged helix-like DNA-binding domain superfamily/Winged helix DNA-binding domain"/>
    <property type="match status" value="1"/>
</dbReference>
<dbReference type="EMBL" id="RBSP01000025">
    <property type="protein sequence ID" value="RMS55441.1"/>
    <property type="molecule type" value="Genomic_DNA"/>
</dbReference>
<comment type="caution">
    <text evidence="2">The sequence shown here is derived from an EMBL/GenBank/DDBJ whole genome shotgun (WGS) entry which is preliminary data.</text>
</comment>
<proteinExistence type="predicted"/>
<organism evidence="2 4">
    <name type="scientific">Pseudomonas amygdali pv. photiniae</name>
    <dbReference type="NCBI Taxonomy" id="251724"/>
    <lineage>
        <taxon>Bacteria</taxon>
        <taxon>Pseudomonadati</taxon>
        <taxon>Pseudomonadota</taxon>
        <taxon>Gammaproteobacteria</taxon>
        <taxon>Pseudomonadales</taxon>
        <taxon>Pseudomonadaceae</taxon>
        <taxon>Pseudomonas</taxon>
        <taxon>Pseudomonas amygdali</taxon>
    </lineage>
</organism>
<dbReference type="PATRIC" id="fig|251724.3.peg.5998"/>
<evidence type="ECO:0000313" key="4">
    <source>
        <dbReference type="Proteomes" id="UP000050469"/>
    </source>
</evidence>
<reference evidence="2 4" key="1">
    <citation type="submission" date="2015-09" db="EMBL/GenBank/DDBJ databases">
        <title>Genome announcement of multiple Pseudomonas syringae strains.</title>
        <authorList>
            <person name="Thakur S."/>
            <person name="Wang P.W."/>
            <person name="Gong Y."/>
            <person name="Weir B.S."/>
            <person name="Guttman D.S."/>
        </authorList>
    </citation>
    <scope>NUCLEOTIDE SEQUENCE [LARGE SCALE GENOMIC DNA]</scope>
    <source>
        <strain evidence="2 4">ICMP7840</strain>
    </source>
</reference>
<feature type="transmembrane region" description="Helical" evidence="1">
    <location>
        <begin position="89"/>
        <end position="110"/>
    </location>
</feature>
<dbReference type="SUPFAM" id="SSF46785">
    <property type="entry name" value="Winged helix' DNA-binding domain"/>
    <property type="match status" value="1"/>
</dbReference>
<dbReference type="EMBL" id="LJQO01000324">
    <property type="protein sequence ID" value="KPX69141.1"/>
    <property type="molecule type" value="Genomic_DNA"/>
</dbReference>
<keyword evidence="1" id="KW-1133">Transmembrane helix</keyword>
<dbReference type="Proteomes" id="UP000050469">
    <property type="component" value="Unassembled WGS sequence"/>
</dbReference>